<keyword evidence="4 8" id="KW-0479">Metal-binding</keyword>
<dbReference type="InterPro" id="IPR017972">
    <property type="entry name" value="Cyt_P450_CS"/>
</dbReference>
<dbReference type="Pfam" id="PF00067">
    <property type="entry name" value="p450"/>
    <property type="match status" value="1"/>
</dbReference>
<evidence type="ECO:0000256" key="8">
    <source>
        <dbReference type="PIRSR" id="PIRSR602401-1"/>
    </source>
</evidence>
<dbReference type="GO" id="GO:0004497">
    <property type="term" value="F:monooxygenase activity"/>
    <property type="evidence" value="ECO:0007669"/>
    <property type="project" value="UniProtKB-KW"/>
</dbReference>
<dbReference type="GO" id="GO:0016705">
    <property type="term" value="F:oxidoreductase activity, acting on paired donors, with incorporation or reduction of molecular oxygen"/>
    <property type="evidence" value="ECO:0007669"/>
    <property type="project" value="InterPro"/>
</dbReference>
<proteinExistence type="inferred from homology"/>
<evidence type="ECO:0000256" key="1">
    <source>
        <dbReference type="ARBA" id="ARBA00001971"/>
    </source>
</evidence>
<keyword evidence="7 9" id="KW-0503">Monooxygenase</keyword>
<keyword evidence="11" id="KW-1185">Reference proteome</keyword>
<feature type="binding site" description="axial binding residue" evidence="8">
    <location>
        <position position="445"/>
    </location>
    <ligand>
        <name>heme</name>
        <dbReference type="ChEBI" id="CHEBI:30413"/>
    </ligand>
    <ligandPart>
        <name>Fe</name>
        <dbReference type="ChEBI" id="CHEBI:18248"/>
    </ligandPart>
</feature>
<dbReference type="Gene3D" id="1.10.630.10">
    <property type="entry name" value="Cytochrome P450"/>
    <property type="match status" value="1"/>
</dbReference>
<dbReference type="FunFam" id="1.10.630.10:FF:000006">
    <property type="entry name" value="Cytochrome P450 302a1, mitochondrial"/>
    <property type="match status" value="1"/>
</dbReference>
<dbReference type="Proteomes" id="UP000824782">
    <property type="component" value="Unassembled WGS sequence"/>
</dbReference>
<evidence type="ECO:0000256" key="5">
    <source>
        <dbReference type="ARBA" id="ARBA00023002"/>
    </source>
</evidence>
<keyword evidence="5 9" id="KW-0560">Oxidoreductase</keyword>
<dbReference type="PROSITE" id="PS00086">
    <property type="entry name" value="CYTOCHROME_P450"/>
    <property type="match status" value="1"/>
</dbReference>
<protein>
    <recommendedName>
        <fullName evidence="12">1,25-dihydroxyvitamin D(3) 24-hydroxylase, mitochondrial</fullName>
    </recommendedName>
</protein>
<dbReference type="PANTHER" id="PTHR24279">
    <property type="entry name" value="CYTOCHROME P450"/>
    <property type="match status" value="1"/>
</dbReference>
<evidence type="ECO:0000313" key="11">
    <source>
        <dbReference type="Proteomes" id="UP000824782"/>
    </source>
</evidence>
<evidence type="ECO:0000256" key="6">
    <source>
        <dbReference type="ARBA" id="ARBA00023004"/>
    </source>
</evidence>
<sequence>MKTLSLVLSPSIVQSLMHNLHLHTQTESIAFTKGRPLPFSSLPGPVDLPGIGSLLNVMWNGGLQNQHEIMFNYHQKFGGIFKMNLGFFKSVQIGDPCLLESFLRHECSYPKRMEIKPWKMYREYRKEACGLLTLEGEEWLKMRRVAQGKLMKIKEVGKMDAQINEVLKDFIPHVRRVCDKEGKIDDLYFELNKLSYEIICSVLYNERCGLLQEACTEEALLFIHSVKKMMNYLGPLIVTSPDLHKQFNTKSWKSHTEAWDNIFATVKKCIDKGLSSDCSQRNDLLNAIHNEQSLTKKQLSSLFTELQIGGVETTANSLLWLIFNISRHDDVQEKILKEIQSVLLSGKIPSAELLQKMPYLKSCIKESMRVTPTVPFTSRTLDEDTNLGGYLIPRGTIAMINFHAMMWNNDCFPDAQLYQPERWMKPRSTVNPFANTPFGIGRRMCIGRRLAELQLQLTLCWILQNFQLIATDTEPVKSIASGVMVPTRKLPVAFKKR</sequence>
<keyword evidence="3 8" id="KW-0349">Heme</keyword>
<dbReference type="GO" id="GO:0034650">
    <property type="term" value="P:cortisol metabolic process"/>
    <property type="evidence" value="ECO:0007669"/>
    <property type="project" value="TreeGrafter"/>
</dbReference>
<dbReference type="GO" id="GO:0005743">
    <property type="term" value="C:mitochondrial inner membrane"/>
    <property type="evidence" value="ECO:0007669"/>
    <property type="project" value="TreeGrafter"/>
</dbReference>
<dbReference type="AlphaFoldDB" id="A0AAV7BFP8"/>
<comment type="cofactor">
    <cofactor evidence="1 8">
        <name>heme</name>
        <dbReference type="ChEBI" id="CHEBI:30413"/>
    </cofactor>
</comment>
<dbReference type="EMBL" id="WNYA01000005">
    <property type="protein sequence ID" value="KAG8571423.1"/>
    <property type="molecule type" value="Genomic_DNA"/>
</dbReference>
<dbReference type="GO" id="GO:0006704">
    <property type="term" value="P:glucocorticoid biosynthetic process"/>
    <property type="evidence" value="ECO:0007669"/>
    <property type="project" value="TreeGrafter"/>
</dbReference>
<organism evidence="10 11">
    <name type="scientific">Engystomops pustulosus</name>
    <name type="common">Tungara frog</name>
    <name type="synonym">Physalaemus pustulosus</name>
    <dbReference type="NCBI Taxonomy" id="76066"/>
    <lineage>
        <taxon>Eukaryota</taxon>
        <taxon>Metazoa</taxon>
        <taxon>Chordata</taxon>
        <taxon>Craniata</taxon>
        <taxon>Vertebrata</taxon>
        <taxon>Euteleostomi</taxon>
        <taxon>Amphibia</taxon>
        <taxon>Batrachia</taxon>
        <taxon>Anura</taxon>
        <taxon>Neobatrachia</taxon>
        <taxon>Hyloidea</taxon>
        <taxon>Leptodactylidae</taxon>
        <taxon>Leiuperinae</taxon>
        <taxon>Engystomops</taxon>
    </lineage>
</organism>
<dbReference type="SUPFAM" id="SSF48264">
    <property type="entry name" value="Cytochrome P450"/>
    <property type="match status" value="1"/>
</dbReference>
<evidence type="ECO:0008006" key="12">
    <source>
        <dbReference type="Google" id="ProtNLM"/>
    </source>
</evidence>
<dbReference type="GO" id="GO:0006700">
    <property type="term" value="P:C21-steroid hormone biosynthetic process"/>
    <property type="evidence" value="ECO:0007669"/>
    <property type="project" value="TreeGrafter"/>
</dbReference>
<evidence type="ECO:0000256" key="4">
    <source>
        <dbReference type="ARBA" id="ARBA00022723"/>
    </source>
</evidence>
<dbReference type="PANTHER" id="PTHR24279:SF124">
    <property type="entry name" value="1,25-DIHYDROXYVITAMIN D(3) 24-HYDROXYLASE, MITOCHONDRIAL"/>
    <property type="match status" value="1"/>
</dbReference>
<dbReference type="InterPro" id="IPR002401">
    <property type="entry name" value="Cyt_P450_E_grp-I"/>
</dbReference>
<dbReference type="InterPro" id="IPR050479">
    <property type="entry name" value="CYP11_CYP27_families"/>
</dbReference>
<comment type="similarity">
    <text evidence="2 9">Belongs to the cytochrome P450 family.</text>
</comment>
<reference evidence="10" key="1">
    <citation type="thesis" date="2020" institute="ProQuest LLC" country="789 East Eisenhower Parkway, Ann Arbor, MI, USA">
        <title>Comparative Genomics and Chromosome Evolution.</title>
        <authorList>
            <person name="Mudd A.B."/>
        </authorList>
    </citation>
    <scope>NUCLEOTIDE SEQUENCE</scope>
    <source>
        <strain evidence="10">237g6f4</strain>
        <tissue evidence="10">Blood</tissue>
    </source>
</reference>
<evidence type="ECO:0000256" key="7">
    <source>
        <dbReference type="ARBA" id="ARBA00023033"/>
    </source>
</evidence>
<evidence type="ECO:0000256" key="3">
    <source>
        <dbReference type="ARBA" id="ARBA00022617"/>
    </source>
</evidence>
<dbReference type="PRINTS" id="PR00463">
    <property type="entry name" value="EP450I"/>
</dbReference>
<accession>A0AAV7BFP8</accession>
<dbReference type="GO" id="GO:0020037">
    <property type="term" value="F:heme binding"/>
    <property type="evidence" value="ECO:0007669"/>
    <property type="project" value="InterPro"/>
</dbReference>
<dbReference type="GO" id="GO:0042359">
    <property type="term" value="P:vitamin D metabolic process"/>
    <property type="evidence" value="ECO:0007669"/>
    <property type="project" value="UniProtKB-ARBA"/>
</dbReference>
<name>A0AAV7BFP8_ENGPU</name>
<comment type="caution">
    <text evidence="10">The sequence shown here is derived from an EMBL/GenBank/DDBJ whole genome shotgun (WGS) entry which is preliminary data.</text>
</comment>
<gene>
    <name evidence="10" type="ORF">GDO81_011641</name>
</gene>
<evidence type="ECO:0000313" key="10">
    <source>
        <dbReference type="EMBL" id="KAG8571423.1"/>
    </source>
</evidence>
<dbReference type="PRINTS" id="PR00385">
    <property type="entry name" value="P450"/>
</dbReference>
<evidence type="ECO:0000256" key="2">
    <source>
        <dbReference type="ARBA" id="ARBA00010617"/>
    </source>
</evidence>
<keyword evidence="6 8" id="KW-0408">Iron</keyword>
<dbReference type="InterPro" id="IPR036396">
    <property type="entry name" value="Cyt_P450_sf"/>
</dbReference>
<dbReference type="GO" id="GO:0008203">
    <property type="term" value="P:cholesterol metabolic process"/>
    <property type="evidence" value="ECO:0007669"/>
    <property type="project" value="TreeGrafter"/>
</dbReference>
<evidence type="ECO:0000256" key="9">
    <source>
        <dbReference type="RuleBase" id="RU000461"/>
    </source>
</evidence>
<dbReference type="GO" id="GO:0071375">
    <property type="term" value="P:cellular response to peptide hormone stimulus"/>
    <property type="evidence" value="ECO:0007669"/>
    <property type="project" value="TreeGrafter"/>
</dbReference>
<dbReference type="GO" id="GO:0005506">
    <property type="term" value="F:iron ion binding"/>
    <property type="evidence" value="ECO:0007669"/>
    <property type="project" value="InterPro"/>
</dbReference>
<dbReference type="InterPro" id="IPR001128">
    <property type="entry name" value="Cyt_P450"/>
</dbReference>